<accession>A0ACB8TX88</accession>
<comment type="caution">
    <text evidence="1">The sequence shown here is derived from an EMBL/GenBank/DDBJ whole genome shotgun (WGS) entry which is preliminary data.</text>
</comment>
<organism evidence="1 2">
    <name type="scientific">Irpex rosettiformis</name>
    <dbReference type="NCBI Taxonomy" id="378272"/>
    <lineage>
        <taxon>Eukaryota</taxon>
        <taxon>Fungi</taxon>
        <taxon>Dikarya</taxon>
        <taxon>Basidiomycota</taxon>
        <taxon>Agaricomycotina</taxon>
        <taxon>Agaricomycetes</taxon>
        <taxon>Polyporales</taxon>
        <taxon>Irpicaceae</taxon>
        <taxon>Irpex</taxon>
    </lineage>
</organism>
<evidence type="ECO:0000313" key="1">
    <source>
        <dbReference type="EMBL" id="KAI0086698.1"/>
    </source>
</evidence>
<name>A0ACB8TX88_9APHY</name>
<feature type="non-terminal residue" evidence="1">
    <location>
        <position position="1"/>
    </location>
</feature>
<dbReference type="EMBL" id="MU274922">
    <property type="protein sequence ID" value="KAI0086698.1"/>
    <property type="molecule type" value="Genomic_DNA"/>
</dbReference>
<protein>
    <submittedName>
        <fullName evidence="1">Uncharacterized protein</fullName>
    </submittedName>
</protein>
<sequence length="233" mass="25949">EEVVVTVQGYIVRCNLPPITRPDQIPKSPHTAKQSVVITDLGSPEFESSARAILQIHTLFGSTLPDDTLVPWKPMKDAEHICIEFANRYFKSKDDSESPVIGLASDIDPMGLLVSRCPNGEHTEDNTVLYFERTTDHTTGNNNYTPCKPVVVRTGQLVEIQASFCVVPITKGRFIMLSKLRAVCILNTQVQDVNIPMSPTKKTKRRVGYGQDGVAGTEETRMALKRLRIDETH</sequence>
<gene>
    <name evidence="1" type="ORF">BDY19DRAFT_894328</name>
</gene>
<proteinExistence type="predicted"/>
<reference evidence="1" key="1">
    <citation type="journal article" date="2021" name="Environ. Microbiol.">
        <title>Gene family expansions and transcriptome signatures uncover fungal adaptations to wood decay.</title>
        <authorList>
            <person name="Hage H."/>
            <person name="Miyauchi S."/>
            <person name="Viragh M."/>
            <person name="Drula E."/>
            <person name="Min B."/>
            <person name="Chaduli D."/>
            <person name="Navarro D."/>
            <person name="Favel A."/>
            <person name="Norest M."/>
            <person name="Lesage-Meessen L."/>
            <person name="Balint B."/>
            <person name="Merenyi Z."/>
            <person name="de Eugenio L."/>
            <person name="Morin E."/>
            <person name="Martinez A.T."/>
            <person name="Baldrian P."/>
            <person name="Stursova M."/>
            <person name="Martinez M.J."/>
            <person name="Novotny C."/>
            <person name="Magnuson J.K."/>
            <person name="Spatafora J.W."/>
            <person name="Maurice S."/>
            <person name="Pangilinan J."/>
            <person name="Andreopoulos W."/>
            <person name="LaButti K."/>
            <person name="Hundley H."/>
            <person name="Na H."/>
            <person name="Kuo A."/>
            <person name="Barry K."/>
            <person name="Lipzen A."/>
            <person name="Henrissat B."/>
            <person name="Riley R."/>
            <person name="Ahrendt S."/>
            <person name="Nagy L.G."/>
            <person name="Grigoriev I.V."/>
            <person name="Martin F."/>
            <person name="Rosso M.N."/>
        </authorList>
    </citation>
    <scope>NUCLEOTIDE SEQUENCE</scope>
    <source>
        <strain evidence="1">CBS 384.51</strain>
    </source>
</reference>
<evidence type="ECO:0000313" key="2">
    <source>
        <dbReference type="Proteomes" id="UP001055072"/>
    </source>
</evidence>
<dbReference type="Proteomes" id="UP001055072">
    <property type="component" value="Unassembled WGS sequence"/>
</dbReference>
<keyword evidence="2" id="KW-1185">Reference proteome</keyword>